<dbReference type="AlphaFoldDB" id="A0A0E0IJW8"/>
<dbReference type="EnsemblPlants" id="ONIVA09G10900.1">
    <property type="protein sequence ID" value="ONIVA09G10900.1"/>
    <property type="gene ID" value="ONIVA09G10900"/>
</dbReference>
<evidence type="ECO:0000313" key="1">
    <source>
        <dbReference type="EnsemblPlants" id="ONIVA09G10900.1"/>
    </source>
</evidence>
<protein>
    <submittedName>
        <fullName evidence="1">Uncharacterized protein</fullName>
    </submittedName>
</protein>
<name>A0A0E0IJW8_ORYNI</name>
<reference evidence="1" key="2">
    <citation type="submission" date="2018-04" db="EMBL/GenBank/DDBJ databases">
        <title>OnivRS2 (Oryza nivara Reference Sequence Version 2).</title>
        <authorList>
            <person name="Zhang J."/>
            <person name="Kudrna D."/>
            <person name="Lee S."/>
            <person name="Talag J."/>
            <person name="Rajasekar S."/>
            <person name="Welchert J."/>
            <person name="Hsing Y.-I."/>
            <person name="Wing R.A."/>
        </authorList>
    </citation>
    <scope>NUCLEOTIDE SEQUENCE [LARGE SCALE GENOMIC DNA]</scope>
    <source>
        <strain evidence="1">SL10</strain>
    </source>
</reference>
<reference evidence="1" key="1">
    <citation type="submission" date="2015-04" db="UniProtKB">
        <authorList>
            <consortium name="EnsemblPlants"/>
        </authorList>
    </citation>
    <scope>IDENTIFICATION</scope>
    <source>
        <strain evidence="1">SL10</strain>
    </source>
</reference>
<organism evidence="1">
    <name type="scientific">Oryza nivara</name>
    <name type="common">Indian wild rice</name>
    <name type="synonym">Oryza sativa f. spontanea</name>
    <dbReference type="NCBI Taxonomy" id="4536"/>
    <lineage>
        <taxon>Eukaryota</taxon>
        <taxon>Viridiplantae</taxon>
        <taxon>Streptophyta</taxon>
        <taxon>Embryophyta</taxon>
        <taxon>Tracheophyta</taxon>
        <taxon>Spermatophyta</taxon>
        <taxon>Magnoliopsida</taxon>
        <taxon>Liliopsida</taxon>
        <taxon>Poales</taxon>
        <taxon>Poaceae</taxon>
        <taxon>BOP clade</taxon>
        <taxon>Oryzoideae</taxon>
        <taxon>Oryzeae</taxon>
        <taxon>Oryzinae</taxon>
        <taxon>Oryza</taxon>
    </lineage>
</organism>
<evidence type="ECO:0000313" key="2">
    <source>
        <dbReference type="Proteomes" id="UP000006591"/>
    </source>
</evidence>
<dbReference type="Gramene" id="ONIVA09G10900.1">
    <property type="protein sequence ID" value="ONIVA09G10900.1"/>
    <property type="gene ID" value="ONIVA09G10900"/>
</dbReference>
<sequence>MLTTSSSQLVFARKPVTCRRPAAGYAASDGMVEHTWGFEAVRVALSVADSFQDFVLREYCGSEESGWMGGRASAPAHG</sequence>
<keyword evidence="2" id="KW-1185">Reference proteome</keyword>
<accession>A0A0E0IJW8</accession>
<proteinExistence type="predicted"/>
<dbReference type="HOGENOM" id="CLU_2626196_0_0_1"/>
<dbReference type="Proteomes" id="UP000006591">
    <property type="component" value="Chromosome 9"/>
</dbReference>